<keyword evidence="2" id="KW-1185">Reference proteome</keyword>
<proteinExistence type="predicted"/>
<comment type="caution">
    <text evidence="1">The sequence shown here is derived from an EMBL/GenBank/DDBJ whole genome shotgun (WGS) entry which is preliminary data.</text>
</comment>
<evidence type="ECO:0000313" key="1">
    <source>
        <dbReference type="EMBL" id="GHO90448.1"/>
    </source>
</evidence>
<evidence type="ECO:0008006" key="3">
    <source>
        <dbReference type="Google" id="ProtNLM"/>
    </source>
</evidence>
<dbReference type="RefSeq" id="WP_220201411.1">
    <property type="nucleotide sequence ID" value="NZ_BNJK01000001.1"/>
</dbReference>
<gene>
    <name evidence="1" type="ORF">KSF_004960</name>
</gene>
<dbReference type="AlphaFoldDB" id="A0A8J3IDA8"/>
<dbReference type="EMBL" id="BNJK01000001">
    <property type="protein sequence ID" value="GHO90448.1"/>
    <property type="molecule type" value="Genomic_DNA"/>
</dbReference>
<reference evidence="1" key="1">
    <citation type="submission" date="2020-10" db="EMBL/GenBank/DDBJ databases">
        <title>Taxonomic study of unclassified bacteria belonging to the class Ktedonobacteria.</title>
        <authorList>
            <person name="Yabe S."/>
            <person name="Wang C.M."/>
            <person name="Zheng Y."/>
            <person name="Sakai Y."/>
            <person name="Cavaletti L."/>
            <person name="Monciardini P."/>
            <person name="Donadio S."/>
        </authorList>
    </citation>
    <scope>NUCLEOTIDE SEQUENCE</scope>
    <source>
        <strain evidence="1">ID150040</strain>
    </source>
</reference>
<evidence type="ECO:0000313" key="2">
    <source>
        <dbReference type="Proteomes" id="UP000597444"/>
    </source>
</evidence>
<protein>
    <recommendedName>
        <fullName evidence="3">Transposase DDE domain-containing protein</fullName>
    </recommendedName>
</protein>
<dbReference type="Proteomes" id="UP000597444">
    <property type="component" value="Unassembled WGS sequence"/>
</dbReference>
<organism evidence="1 2">
    <name type="scientific">Reticulibacter mediterranei</name>
    <dbReference type="NCBI Taxonomy" id="2778369"/>
    <lineage>
        <taxon>Bacteria</taxon>
        <taxon>Bacillati</taxon>
        <taxon>Chloroflexota</taxon>
        <taxon>Ktedonobacteria</taxon>
        <taxon>Ktedonobacterales</taxon>
        <taxon>Reticulibacteraceae</taxon>
        <taxon>Reticulibacter</taxon>
    </lineage>
</organism>
<sequence length="166" mass="18561">MRIPWVLRTTQTFPPGGLWDKRGEVTRVRTTVLQAHSHQWLGTFGGPGTGDYRGELARALDAILSYAGWLCMPLSHIMIRLDGLYGNGMVLKDLVQSGVGITVRCKDYGLLDLPLVQTRLQSPPDHQRTHEDKWSQSLTLRLPRGATHSNRTYSALDRCDPPISLS</sequence>
<accession>A0A8J3IDA8</accession>
<name>A0A8J3IDA8_9CHLR</name>